<dbReference type="AlphaFoldDB" id="A0A1T4WLG1"/>
<accession>A0A1T4WLG1</accession>
<sequence>MSTPSWLRLAQCKSARRTCDVPGCFRTVQKWGRYCDAHDDRCQRTGDPRGHTVTKGELAPYLSSVYRFLDENGDHPAIMGAYDVLDRLLQSAKPRRVWSGSKSPWERTNNWLVHLRESHVEPKDMMATLVAMFLYQELSPEAFRSDKHFRHQMVVRLLRLAPIRRDPFTHRRKDRITVGVRDFLSERLCHSKLGALALRIAKHIAQDENQKNDFLRCDIDGYHVPFNHN</sequence>
<proteinExistence type="predicted"/>
<name>A0A1T4WLG1_9BACT</name>
<dbReference type="Proteomes" id="UP000190027">
    <property type="component" value="Unassembled WGS sequence"/>
</dbReference>
<evidence type="ECO:0000313" key="1">
    <source>
        <dbReference type="EMBL" id="SKA78173.1"/>
    </source>
</evidence>
<organism evidence="1 2">
    <name type="scientific">Paucidesulfovibrio gracilis DSM 16080</name>
    <dbReference type="NCBI Taxonomy" id="1121449"/>
    <lineage>
        <taxon>Bacteria</taxon>
        <taxon>Pseudomonadati</taxon>
        <taxon>Thermodesulfobacteriota</taxon>
        <taxon>Desulfovibrionia</taxon>
        <taxon>Desulfovibrionales</taxon>
        <taxon>Desulfovibrionaceae</taxon>
        <taxon>Paucidesulfovibrio</taxon>
    </lineage>
</organism>
<gene>
    <name evidence="1" type="ORF">SAMN02745704_01097</name>
</gene>
<keyword evidence="2" id="KW-1185">Reference proteome</keyword>
<reference evidence="1 2" key="1">
    <citation type="submission" date="2017-02" db="EMBL/GenBank/DDBJ databases">
        <authorList>
            <person name="Peterson S.W."/>
        </authorList>
    </citation>
    <scope>NUCLEOTIDE SEQUENCE [LARGE SCALE GENOMIC DNA]</scope>
    <source>
        <strain evidence="1 2">DSM 16080</strain>
    </source>
</reference>
<dbReference type="STRING" id="1121449.SAMN02745704_01097"/>
<evidence type="ECO:0000313" key="2">
    <source>
        <dbReference type="Proteomes" id="UP000190027"/>
    </source>
</evidence>
<protein>
    <submittedName>
        <fullName evidence="1">Uncharacterized protein</fullName>
    </submittedName>
</protein>
<dbReference type="EMBL" id="FUYC01000003">
    <property type="protein sequence ID" value="SKA78173.1"/>
    <property type="molecule type" value="Genomic_DNA"/>
</dbReference>